<sequence>MAASAPAGSASGAGVRHRVRAWMLEGLTDMAKRHPGPHAGPQSAHQGQRWWRVMCLTGVDYFSTLGYQPGIAALAAGLLSPVATVVLVIVTLAGALPVYRRVAKESPHGQGSIAMLERLLSFWKGKLFVLTLLGFAATDFLITITLSAADAATHLVENPHVSSALHGQQMLITLVLVALLGAVFLKGFLEAIGVAVALVGLYLALNVVVAVVGLWHVFAAPHVVPDWTQALTTEHGNALAMIGVALLVFPKLALGLSGFETGVAVMPHIEGDAGDTEERPTGRIRGAKKLLTTAAVIMSVFLIVTSFVTTVLIPAAAFKPGGAANGRALAYLAHEYLGSAFGTVYDVSTIAILWFAGASAMAGLLNLMPQYLPRYGMAPHWARAVRPMVLVFTAVAFLVTWIFDADVDAQGGAYATGVLVLISSAAIAVTIAAHRARQRGWTIGFAVIAVVFLYTTVANVIERPDGVKIGACFIAGIILISFLSRLARAFELRVTSVALDDMSERFIRDVAHRKIRFIANEPDTRDVAEYRDKLQQIRTDNDLPVSEDIIFVEVTVLDPSEFESELRVHGEVLHGRYRVLCLESTTISNALAALLLHVRDMTDQRPHIYFEWTEGNPFAQFLRFFLFGQGEVAPVTREVLREAEPDRERRPRVHVG</sequence>
<evidence type="ECO:0000313" key="3">
    <source>
        <dbReference type="Proteomes" id="UP001059597"/>
    </source>
</evidence>
<feature type="transmembrane region" description="Helical" evidence="1">
    <location>
        <begin position="71"/>
        <end position="96"/>
    </location>
</feature>
<reference evidence="2" key="1">
    <citation type="submission" date="2022-06" db="EMBL/GenBank/DDBJ databases">
        <title>Complete genome sequence of Streptomyces nigrescens HEK616.</title>
        <authorList>
            <person name="Asamizu S."/>
            <person name="Onaka H."/>
        </authorList>
    </citation>
    <scope>NUCLEOTIDE SEQUENCE</scope>
    <source>
        <strain evidence="2">HEK616</strain>
    </source>
</reference>
<dbReference type="Gene3D" id="1.20.1740.10">
    <property type="entry name" value="Amino acid/polyamine transporter I"/>
    <property type="match status" value="1"/>
</dbReference>
<name>A0ABN6R1H4_STRNI</name>
<keyword evidence="3" id="KW-1185">Reference proteome</keyword>
<keyword evidence="1" id="KW-1133">Transmembrane helix</keyword>
<feature type="transmembrane region" description="Helical" evidence="1">
    <location>
        <begin position="467"/>
        <end position="487"/>
    </location>
</feature>
<feature type="transmembrane region" description="Helical" evidence="1">
    <location>
        <begin position="196"/>
        <end position="218"/>
    </location>
</feature>
<dbReference type="RefSeq" id="WP_261957319.1">
    <property type="nucleotide sequence ID" value="NZ_AP026073.1"/>
</dbReference>
<proteinExistence type="predicted"/>
<dbReference type="Proteomes" id="UP001059597">
    <property type="component" value="Chromosome"/>
</dbReference>
<feature type="transmembrane region" description="Helical" evidence="1">
    <location>
        <begin position="415"/>
        <end position="433"/>
    </location>
</feature>
<feature type="transmembrane region" description="Helical" evidence="1">
    <location>
        <begin position="384"/>
        <end position="403"/>
    </location>
</feature>
<feature type="transmembrane region" description="Helical" evidence="1">
    <location>
        <begin position="238"/>
        <end position="259"/>
    </location>
</feature>
<feature type="transmembrane region" description="Helical" evidence="1">
    <location>
        <begin position="440"/>
        <end position="461"/>
    </location>
</feature>
<accession>A0ABN6R1H4</accession>
<feature type="transmembrane region" description="Helical" evidence="1">
    <location>
        <begin position="290"/>
        <end position="313"/>
    </location>
</feature>
<protein>
    <submittedName>
        <fullName evidence="2">Amino acid transporter</fullName>
    </submittedName>
</protein>
<keyword evidence="1" id="KW-0812">Transmembrane</keyword>
<organism evidence="2 3">
    <name type="scientific">Streptomyces nigrescens</name>
    <dbReference type="NCBI Taxonomy" id="1920"/>
    <lineage>
        <taxon>Bacteria</taxon>
        <taxon>Bacillati</taxon>
        <taxon>Actinomycetota</taxon>
        <taxon>Actinomycetes</taxon>
        <taxon>Kitasatosporales</taxon>
        <taxon>Streptomycetaceae</taxon>
        <taxon>Streptomyces</taxon>
    </lineage>
</organism>
<dbReference type="EMBL" id="AP026073">
    <property type="protein sequence ID" value="BDM70781.1"/>
    <property type="molecule type" value="Genomic_DNA"/>
</dbReference>
<feature type="transmembrane region" description="Helical" evidence="1">
    <location>
        <begin position="169"/>
        <end position="189"/>
    </location>
</feature>
<feature type="transmembrane region" description="Helical" evidence="1">
    <location>
        <begin position="351"/>
        <end position="372"/>
    </location>
</feature>
<evidence type="ECO:0000256" key="1">
    <source>
        <dbReference type="SAM" id="Phobius"/>
    </source>
</evidence>
<feature type="transmembrane region" description="Helical" evidence="1">
    <location>
        <begin position="127"/>
        <end position="149"/>
    </location>
</feature>
<gene>
    <name evidence="2" type="ORF">HEK616_42680</name>
</gene>
<evidence type="ECO:0000313" key="2">
    <source>
        <dbReference type="EMBL" id="BDM70781.1"/>
    </source>
</evidence>
<keyword evidence="1" id="KW-0472">Membrane</keyword>